<evidence type="ECO:0000313" key="4">
    <source>
        <dbReference type="Proteomes" id="UP001500804"/>
    </source>
</evidence>
<dbReference type="Gene3D" id="3.90.850.10">
    <property type="entry name" value="Fumarylacetoacetase-like, C-terminal domain"/>
    <property type="match status" value="1"/>
</dbReference>
<evidence type="ECO:0000313" key="3">
    <source>
        <dbReference type="EMBL" id="GAA5128148.1"/>
    </source>
</evidence>
<dbReference type="InterPro" id="IPR050772">
    <property type="entry name" value="Hydratase-Decarb/MhpD_sf"/>
</dbReference>
<dbReference type="PANTHER" id="PTHR30143:SF0">
    <property type="entry name" value="2-KETO-4-PENTENOATE HYDRATASE"/>
    <property type="match status" value="1"/>
</dbReference>
<organism evidence="3 4">
    <name type="scientific">Pseudonocardia adelaidensis</name>
    <dbReference type="NCBI Taxonomy" id="648754"/>
    <lineage>
        <taxon>Bacteria</taxon>
        <taxon>Bacillati</taxon>
        <taxon>Actinomycetota</taxon>
        <taxon>Actinomycetes</taxon>
        <taxon>Pseudonocardiales</taxon>
        <taxon>Pseudonocardiaceae</taxon>
        <taxon>Pseudonocardia</taxon>
    </lineage>
</organism>
<proteinExistence type="predicted"/>
<reference evidence="4" key="1">
    <citation type="journal article" date="2019" name="Int. J. Syst. Evol. Microbiol.">
        <title>The Global Catalogue of Microorganisms (GCM) 10K type strain sequencing project: providing services to taxonomists for standard genome sequencing and annotation.</title>
        <authorList>
            <consortium name="The Broad Institute Genomics Platform"/>
            <consortium name="The Broad Institute Genome Sequencing Center for Infectious Disease"/>
            <person name="Wu L."/>
            <person name="Ma J."/>
        </authorList>
    </citation>
    <scope>NUCLEOTIDE SEQUENCE [LARGE SCALE GENOMIC DNA]</scope>
    <source>
        <strain evidence="4">JCM 18302</strain>
    </source>
</reference>
<dbReference type="PANTHER" id="PTHR30143">
    <property type="entry name" value="ACID HYDRATASE"/>
    <property type="match status" value="1"/>
</dbReference>
<evidence type="ECO:0000259" key="2">
    <source>
        <dbReference type="Pfam" id="PF01557"/>
    </source>
</evidence>
<dbReference type="RefSeq" id="WP_345607411.1">
    <property type="nucleotide sequence ID" value="NZ_BAABJO010000018.1"/>
</dbReference>
<dbReference type="SUPFAM" id="SSF56529">
    <property type="entry name" value="FAH"/>
    <property type="match status" value="1"/>
</dbReference>
<name>A0ABP9NTJ6_9PSEU</name>
<evidence type="ECO:0000256" key="1">
    <source>
        <dbReference type="ARBA" id="ARBA00023239"/>
    </source>
</evidence>
<feature type="domain" description="Fumarylacetoacetase-like C-terminal" evidence="2">
    <location>
        <begin position="108"/>
        <end position="263"/>
    </location>
</feature>
<sequence length="267" mass="26682">MAEGINSARIDSTAGDEDIARLLWAAQRTATPLSHPSAPGLDIAAGHAVQAAGLALRTAAGERVGGRKVGLTSRAAQQAMSAHEPVSGYLPASTIGAAAPEFDCAGLVAPRVEVEIAFLLVRDLDGPDVTAAQVRAASAHLALAFEVVDSRWAGGPPGVGALLADDVSAAAVIVGAEADPAADLTGLRVTGHVGDVRVDGDAGNVMGDPARAVAWLCADLHRRGDGLRAGDLVLSGALCGPTPVRPGDAVEADFGDLGSLATVFVTG</sequence>
<protein>
    <submittedName>
        <fullName evidence="3">2-oxo-hepta-3-ene-1,7-dioic acid hydratase</fullName>
    </submittedName>
</protein>
<keyword evidence="1" id="KW-0456">Lyase</keyword>
<keyword evidence="4" id="KW-1185">Reference proteome</keyword>
<gene>
    <name evidence="3" type="primary">hpaH</name>
    <name evidence="3" type="ORF">GCM10023320_46520</name>
</gene>
<dbReference type="InterPro" id="IPR011234">
    <property type="entry name" value="Fumarylacetoacetase-like_C"/>
</dbReference>
<accession>A0ABP9NTJ6</accession>
<dbReference type="Proteomes" id="UP001500804">
    <property type="component" value="Unassembled WGS sequence"/>
</dbReference>
<dbReference type="Pfam" id="PF01557">
    <property type="entry name" value="FAA_hydrolase"/>
    <property type="match status" value="1"/>
</dbReference>
<dbReference type="InterPro" id="IPR036663">
    <property type="entry name" value="Fumarylacetoacetase_C_sf"/>
</dbReference>
<dbReference type="EMBL" id="BAABJO010000018">
    <property type="protein sequence ID" value="GAA5128148.1"/>
    <property type="molecule type" value="Genomic_DNA"/>
</dbReference>
<comment type="caution">
    <text evidence="3">The sequence shown here is derived from an EMBL/GenBank/DDBJ whole genome shotgun (WGS) entry which is preliminary data.</text>
</comment>